<proteinExistence type="predicted"/>
<evidence type="ECO:0000313" key="3">
    <source>
        <dbReference type="EMBL" id="KAE9979180.1"/>
    </source>
</evidence>
<feature type="chain" id="PRO_5044691074" evidence="1">
    <location>
        <begin position="20"/>
        <end position="69"/>
    </location>
</feature>
<evidence type="ECO:0000313" key="4">
    <source>
        <dbReference type="Proteomes" id="UP000447873"/>
    </source>
</evidence>
<sequence length="69" mass="7232">MQFSLSIIFATLLAVGANAQIAATASTLATAKHPVTAPELNAGITLVVLSKHIAVTYKALESIVRRDKN</sequence>
<organism evidence="3 5">
    <name type="scientific">Venturia inaequalis</name>
    <name type="common">Apple scab fungus</name>
    <dbReference type="NCBI Taxonomy" id="5025"/>
    <lineage>
        <taxon>Eukaryota</taxon>
        <taxon>Fungi</taxon>
        <taxon>Dikarya</taxon>
        <taxon>Ascomycota</taxon>
        <taxon>Pezizomycotina</taxon>
        <taxon>Dothideomycetes</taxon>
        <taxon>Pleosporomycetidae</taxon>
        <taxon>Venturiales</taxon>
        <taxon>Venturiaceae</taxon>
        <taxon>Venturia</taxon>
    </lineage>
</organism>
<gene>
    <name evidence="3" type="ORF">EG327_007138</name>
    <name evidence="2" type="ORF">EG328_006770</name>
</gene>
<evidence type="ECO:0000313" key="2">
    <source>
        <dbReference type="EMBL" id="KAE9969627.1"/>
    </source>
</evidence>
<dbReference type="EMBL" id="WNWR01000421">
    <property type="protein sequence ID" value="KAE9979180.1"/>
    <property type="molecule type" value="Genomic_DNA"/>
</dbReference>
<name>A0A8H3YYT2_VENIN</name>
<evidence type="ECO:0000313" key="5">
    <source>
        <dbReference type="Proteomes" id="UP000490939"/>
    </source>
</evidence>
<accession>A0A8H3YYT2</accession>
<reference evidence="3 5" key="1">
    <citation type="submission" date="2019-07" db="EMBL/GenBank/DDBJ databases">
        <title>Venturia inaequalis Genome Resource.</title>
        <authorList>
            <person name="Lichtner F.J."/>
        </authorList>
    </citation>
    <scope>NUCLEOTIDE SEQUENCE [LARGE SCALE GENOMIC DNA]</scope>
    <source>
        <strain evidence="2 4">120213</strain>
        <strain evidence="3 5">DMI_063113</strain>
    </source>
</reference>
<dbReference type="Proteomes" id="UP000490939">
    <property type="component" value="Unassembled WGS sequence"/>
</dbReference>
<feature type="signal peptide" evidence="1">
    <location>
        <begin position="1"/>
        <end position="19"/>
    </location>
</feature>
<protein>
    <submittedName>
        <fullName evidence="3">Uncharacterized protein</fullName>
    </submittedName>
</protein>
<keyword evidence="1" id="KW-0732">Signal</keyword>
<comment type="caution">
    <text evidence="3">The sequence shown here is derived from an EMBL/GenBank/DDBJ whole genome shotgun (WGS) entry which is preliminary data.</text>
</comment>
<dbReference type="Proteomes" id="UP000447873">
    <property type="component" value="Unassembled WGS sequence"/>
</dbReference>
<evidence type="ECO:0000256" key="1">
    <source>
        <dbReference type="SAM" id="SignalP"/>
    </source>
</evidence>
<dbReference type="EMBL" id="WNWS01000360">
    <property type="protein sequence ID" value="KAE9969627.1"/>
    <property type="molecule type" value="Genomic_DNA"/>
</dbReference>
<dbReference type="AlphaFoldDB" id="A0A8H3YYT2"/>
<keyword evidence="5" id="KW-1185">Reference proteome</keyword>